<evidence type="ECO:0000256" key="3">
    <source>
        <dbReference type="ARBA" id="ARBA00023002"/>
    </source>
</evidence>
<dbReference type="EC" id="1.-.-.-" evidence="8"/>
<dbReference type="FunFam" id="3.20.20.100:FF:000015">
    <property type="entry name" value="Oxidoreductase, aldo/keto reductase family"/>
    <property type="match status" value="1"/>
</dbReference>
<sequence length="295" mass="34234">MDYITLSNGVKMPQLGYGVFQVPQEECERCVLDALKAGYRAIDTAQSYFNEEQVGAAIEKTGVDRKDIFLTTKVWIEHYGYEKAKASVLDSMEKLRTDYLDLCLLHQPYSDYYGAWRALEELYEEGKIRAIGVSNFYPDRLVDICSFSRIKPMVNQVEVHPFYQQEEAKKWMDKYSVQIEAWAPFGEGRGNMFQNPVLNEIGKKYGKSAAQVILRWHLQRGVVVIPKSTHIERMQENLNVFDFALSAEDMARIAALDTKMSAFFSHYDPAKVEWFANMVEERKKNHDCTKEKKDW</sequence>
<comment type="similarity">
    <text evidence="1">Belongs to the aldo/keto reductase family.</text>
</comment>
<reference evidence="8 9" key="1">
    <citation type="submission" date="2015-09" db="EMBL/GenBank/DDBJ databases">
        <authorList>
            <consortium name="Pathogen Informatics"/>
        </authorList>
    </citation>
    <scope>NUCLEOTIDE SEQUENCE [LARGE SCALE GENOMIC DNA]</scope>
    <source>
        <strain evidence="8 9">2789STDY5834911</strain>
    </source>
</reference>
<dbReference type="InterPro" id="IPR018170">
    <property type="entry name" value="Aldo/ket_reductase_CS"/>
</dbReference>
<evidence type="ECO:0000313" key="9">
    <source>
        <dbReference type="Proteomes" id="UP000095712"/>
    </source>
</evidence>
<dbReference type="Pfam" id="PF00248">
    <property type="entry name" value="Aldo_ket_red"/>
    <property type="match status" value="1"/>
</dbReference>
<evidence type="ECO:0000259" key="7">
    <source>
        <dbReference type="Pfam" id="PF00248"/>
    </source>
</evidence>
<feature type="domain" description="NADP-dependent oxidoreductase" evidence="7">
    <location>
        <begin position="20"/>
        <end position="257"/>
    </location>
</feature>
<dbReference type="Proteomes" id="UP000095712">
    <property type="component" value="Unassembled WGS sequence"/>
</dbReference>
<gene>
    <name evidence="8" type="ORF">ERS852523_02442</name>
</gene>
<dbReference type="InterPro" id="IPR020471">
    <property type="entry name" value="AKR"/>
</dbReference>
<dbReference type="OrthoDB" id="9804790at2"/>
<feature type="site" description="Lowers pKa of active site Tyr" evidence="6">
    <location>
        <position position="73"/>
    </location>
</feature>
<dbReference type="SUPFAM" id="SSF51430">
    <property type="entry name" value="NAD(P)-linked oxidoreductase"/>
    <property type="match status" value="1"/>
</dbReference>
<dbReference type="CDD" id="cd19133">
    <property type="entry name" value="AKR_AKR5F1"/>
    <property type="match status" value="1"/>
</dbReference>
<dbReference type="GO" id="GO:0016616">
    <property type="term" value="F:oxidoreductase activity, acting on the CH-OH group of donors, NAD or NADP as acceptor"/>
    <property type="evidence" value="ECO:0007669"/>
    <property type="project" value="UniProtKB-ARBA"/>
</dbReference>
<dbReference type="PROSITE" id="PS00798">
    <property type="entry name" value="ALDOKETO_REDUCTASE_1"/>
    <property type="match status" value="1"/>
</dbReference>
<dbReference type="PROSITE" id="PS00063">
    <property type="entry name" value="ALDOKETO_REDUCTASE_3"/>
    <property type="match status" value="1"/>
</dbReference>
<keyword evidence="2" id="KW-0521">NADP</keyword>
<dbReference type="Gene3D" id="3.20.20.100">
    <property type="entry name" value="NADP-dependent oxidoreductase domain"/>
    <property type="match status" value="1"/>
</dbReference>
<dbReference type="AlphaFoldDB" id="A0A174Q4W4"/>
<feature type="active site" description="Proton donor" evidence="4">
    <location>
        <position position="48"/>
    </location>
</feature>
<dbReference type="PANTHER" id="PTHR43827">
    <property type="entry name" value="2,5-DIKETO-D-GLUCONIC ACID REDUCTASE"/>
    <property type="match status" value="1"/>
</dbReference>
<dbReference type="InterPro" id="IPR036812">
    <property type="entry name" value="NAD(P)_OxRdtase_dom_sf"/>
</dbReference>
<feature type="binding site" evidence="5">
    <location>
        <position position="106"/>
    </location>
    <ligand>
        <name>substrate</name>
    </ligand>
</feature>
<evidence type="ECO:0000256" key="1">
    <source>
        <dbReference type="ARBA" id="ARBA00007905"/>
    </source>
</evidence>
<dbReference type="GeneID" id="96229088"/>
<dbReference type="PRINTS" id="PR00069">
    <property type="entry name" value="ALDKETRDTASE"/>
</dbReference>
<dbReference type="PIRSF" id="PIRSF000097">
    <property type="entry name" value="AKR"/>
    <property type="match status" value="1"/>
</dbReference>
<organism evidence="8 9">
    <name type="scientific">Blautia wexlerae</name>
    <dbReference type="NCBI Taxonomy" id="418240"/>
    <lineage>
        <taxon>Bacteria</taxon>
        <taxon>Bacillati</taxon>
        <taxon>Bacillota</taxon>
        <taxon>Clostridia</taxon>
        <taxon>Lachnospirales</taxon>
        <taxon>Lachnospiraceae</taxon>
        <taxon>Blautia</taxon>
    </lineage>
</organism>
<proteinExistence type="inferred from homology"/>
<keyword evidence="3 8" id="KW-0560">Oxidoreductase</keyword>
<evidence type="ECO:0000256" key="4">
    <source>
        <dbReference type="PIRSR" id="PIRSR000097-1"/>
    </source>
</evidence>
<name>A0A174Q4W4_9FIRM</name>
<evidence type="ECO:0000256" key="5">
    <source>
        <dbReference type="PIRSR" id="PIRSR000097-2"/>
    </source>
</evidence>
<dbReference type="RefSeq" id="WP_055151978.1">
    <property type="nucleotide sequence ID" value="NZ_CZAW01000026.1"/>
</dbReference>
<evidence type="ECO:0000256" key="6">
    <source>
        <dbReference type="PIRSR" id="PIRSR000097-3"/>
    </source>
</evidence>
<dbReference type="EMBL" id="CZAW01000026">
    <property type="protein sequence ID" value="CUP68544.1"/>
    <property type="molecule type" value="Genomic_DNA"/>
</dbReference>
<accession>A0A174Q4W4</accession>
<dbReference type="PROSITE" id="PS00062">
    <property type="entry name" value="ALDOKETO_REDUCTASE_2"/>
    <property type="match status" value="1"/>
</dbReference>
<protein>
    <submittedName>
        <fullName evidence="8">Uncharacterized oxidoreductase MSMEG_2408</fullName>
        <ecNumber evidence="8">1.-.-.-</ecNumber>
    </submittedName>
</protein>
<dbReference type="PANTHER" id="PTHR43827:SF3">
    <property type="entry name" value="NADP-DEPENDENT OXIDOREDUCTASE DOMAIN-CONTAINING PROTEIN"/>
    <property type="match status" value="1"/>
</dbReference>
<dbReference type="InterPro" id="IPR023210">
    <property type="entry name" value="NADP_OxRdtase_dom"/>
</dbReference>
<evidence type="ECO:0000313" key="8">
    <source>
        <dbReference type="EMBL" id="CUP68544.1"/>
    </source>
</evidence>
<evidence type="ECO:0000256" key="2">
    <source>
        <dbReference type="ARBA" id="ARBA00022857"/>
    </source>
</evidence>